<sequence>MGLSARADARSNVVIDTRVCDFGGSDQAPELVNKVAARIPTQ</sequence>
<accession>A0A1V3XPM1</accession>
<name>A0A1V3XPM1_MYCKA</name>
<comment type="caution">
    <text evidence="1">The sequence shown here is derived from an EMBL/GenBank/DDBJ whole genome shotgun (WGS) entry which is preliminary data.</text>
</comment>
<gene>
    <name evidence="1" type="ORF">BZL29_2138</name>
</gene>
<reference evidence="1 2" key="1">
    <citation type="submission" date="2017-02" db="EMBL/GenBank/DDBJ databases">
        <title>Complete genome sequences of Mycobacterium kansasii strains isolated from rhesus macaques.</title>
        <authorList>
            <person name="Panda A."/>
            <person name="Nagaraj S."/>
            <person name="Zhao X."/>
            <person name="Tettelin H."/>
            <person name="Detolla L.J."/>
        </authorList>
    </citation>
    <scope>NUCLEOTIDE SEQUENCE [LARGE SCALE GENOMIC DNA]</scope>
    <source>
        <strain evidence="1 2">11-3469</strain>
    </source>
</reference>
<dbReference type="Proteomes" id="UP000188532">
    <property type="component" value="Unassembled WGS sequence"/>
</dbReference>
<dbReference type="EMBL" id="MVBN01000002">
    <property type="protein sequence ID" value="OOK81082.1"/>
    <property type="molecule type" value="Genomic_DNA"/>
</dbReference>
<evidence type="ECO:0000313" key="2">
    <source>
        <dbReference type="Proteomes" id="UP000188532"/>
    </source>
</evidence>
<organism evidence="1 2">
    <name type="scientific">Mycobacterium kansasii</name>
    <dbReference type="NCBI Taxonomy" id="1768"/>
    <lineage>
        <taxon>Bacteria</taxon>
        <taxon>Bacillati</taxon>
        <taxon>Actinomycetota</taxon>
        <taxon>Actinomycetes</taxon>
        <taxon>Mycobacteriales</taxon>
        <taxon>Mycobacteriaceae</taxon>
        <taxon>Mycobacterium</taxon>
    </lineage>
</organism>
<dbReference type="AlphaFoldDB" id="A0A1V3XPM1"/>
<protein>
    <submittedName>
        <fullName evidence="1">Putative lipoLppH domain protein</fullName>
    </submittedName>
</protein>
<dbReference type="Gene3D" id="3.40.1000.70">
    <property type="entry name" value="PknH-like extracellular domain"/>
    <property type="match status" value="1"/>
</dbReference>
<evidence type="ECO:0000313" key="1">
    <source>
        <dbReference type="EMBL" id="OOK81082.1"/>
    </source>
</evidence>
<proteinExistence type="predicted"/>
<dbReference type="InterPro" id="IPR038232">
    <property type="entry name" value="PknH-like_Extracell_sf"/>
</dbReference>